<name>A0AB34JQV7_PRYPA</name>
<protein>
    <recommendedName>
        <fullName evidence="4">Meiosis-specific nuclear structural protein 1</fullName>
    </recommendedName>
</protein>
<evidence type="ECO:0008006" key="4">
    <source>
        <dbReference type="Google" id="ProtNLM"/>
    </source>
</evidence>
<dbReference type="AlphaFoldDB" id="A0AB34JQV7"/>
<feature type="region of interest" description="Disordered" evidence="1">
    <location>
        <begin position="1"/>
        <end position="43"/>
    </location>
</feature>
<reference evidence="2 3" key="1">
    <citation type="journal article" date="2024" name="Science">
        <title>Giant polyketide synthase enzymes in the biosynthesis of giant marine polyether toxins.</title>
        <authorList>
            <person name="Fallon T.R."/>
            <person name="Shende V.V."/>
            <person name="Wierzbicki I.H."/>
            <person name="Pendleton A.L."/>
            <person name="Watervoot N.F."/>
            <person name="Auber R.P."/>
            <person name="Gonzalez D.J."/>
            <person name="Wisecaver J.H."/>
            <person name="Moore B.S."/>
        </authorList>
    </citation>
    <scope>NUCLEOTIDE SEQUENCE [LARGE SCALE GENOMIC DNA]</scope>
    <source>
        <strain evidence="2 3">12B1</strain>
    </source>
</reference>
<evidence type="ECO:0000256" key="1">
    <source>
        <dbReference type="SAM" id="MobiDB-lite"/>
    </source>
</evidence>
<gene>
    <name evidence="2" type="ORF">AB1Y20_018102</name>
</gene>
<evidence type="ECO:0000313" key="3">
    <source>
        <dbReference type="Proteomes" id="UP001515480"/>
    </source>
</evidence>
<organism evidence="2 3">
    <name type="scientific">Prymnesium parvum</name>
    <name type="common">Toxic golden alga</name>
    <dbReference type="NCBI Taxonomy" id="97485"/>
    <lineage>
        <taxon>Eukaryota</taxon>
        <taxon>Haptista</taxon>
        <taxon>Haptophyta</taxon>
        <taxon>Prymnesiophyceae</taxon>
        <taxon>Prymnesiales</taxon>
        <taxon>Prymnesiaceae</taxon>
        <taxon>Prymnesium</taxon>
    </lineage>
</organism>
<comment type="caution">
    <text evidence="2">The sequence shown here is derived from an EMBL/GenBank/DDBJ whole genome shotgun (WGS) entry which is preliminary data.</text>
</comment>
<sequence length="209" mass="25273">MSLPALARPTSHPAVPRSASSSALHRPIKQGERGRPSRVARGTPYAVNFAAECERIEEEQRVRRAFESARQRRGDQERERLRRQVVERARDEERQVHQLYRQKVAVMEEQKRLKALREVELANERYLRERSDIRRRFYEPPAEVVNQREEEWQMRRQQRTRDLQERLKKVEAITEQRRKDLLRLREERREHVYQRSMAMQADPATRERA</sequence>
<keyword evidence="3" id="KW-1185">Reference proteome</keyword>
<dbReference type="EMBL" id="JBGBPQ010000006">
    <property type="protein sequence ID" value="KAL1523147.1"/>
    <property type="molecule type" value="Genomic_DNA"/>
</dbReference>
<evidence type="ECO:0000313" key="2">
    <source>
        <dbReference type="EMBL" id="KAL1523147.1"/>
    </source>
</evidence>
<proteinExistence type="predicted"/>
<accession>A0AB34JQV7</accession>
<dbReference type="Proteomes" id="UP001515480">
    <property type="component" value="Unassembled WGS sequence"/>
</dbReference>